<dbReference type="AlphaFoldDB" id="A0A182YE05"/>
<dbReference type="VEuPathDB" id="VectorBase:ASTEI20_032177"/>
<accession>A0A182YE05</accession>
<organism evidence="5 6">
    <name type="scientific">Anopheles stephensi</name>
    <name type="common">Indo-Pakistan malaria mosquito</name>
    <dbReference type="NCBI Taxonomy" id="30069"/>
    <lineage>
        <taxon>Eukaryota</taxon>
        <taxon>Metazoa</taxon>
        <taxon>Ecdysozoa</taxon>
        <taxon>Arthropoda</taxon>
        <taxon>Hexapoda</taxon>
        <taxon>Insecta</taxon>
        <taxon>Pterygota</taxon>
        <taxon>Neoptera</taxon>
        <taxon>Endopterygota</taxon>
        <taxon>Diptera</taxon>
        <taxon>Nematocera</taxon>
        <taxon>Culicoidea</taxon>
        <taxon>Culicidae</taxon>
        <taxon>Anophelinae</taxon>
        <taxon>Anopheles</taxon>
    </lineage>
</organism>
<dbReference type="PANTHER" id="PTHR19139">
    <property type="entry name" value="AQUAPORIN TRANSPORTER"/>
    <property type="match status" value="1"/>
</dbReference>
<dbReference type="InterPro" id="IPR034294">
    <property type="entry name" value="Aquaporin_transptr"/>
</dbReference>
<dbReference type="VEuPathDB" id="VectorBase:ASTE016031"/>
<evidence type="ECO:0000313" key="6">
    <source>
        <dbReference type="Proteomes" id="UP000076408"/>
    </source>
</evidence>
<evidence type="ECO:0000256" key="2">
    <source>
        <dbReference type="ARBA" id="ARBA00022692"/>
    </source>
</evidence>
<dbReference type="VEuPathDB" id="VectorBase:ASTEI06691"/>
<dbReference type="FunFam" id="1.20.1080.10:FF:000020">
    <property type="entry name" value="Entomoglyceroporin 4, isoform A"/>
    <property type="match status" value="1"/>
</dbReference>
<dbReference type="EnsemblMetazoa" id="ASTEI06691-RA">
    <property type="protein sequence ID" value="ASTEI06691-PA"/>
    <property type="gene ID" value="ASTEI06691"/>
</dbReference>
<keyword evidence="4" id="KW-0472">Membrane</keyword>
<evidence type="ECO:0000256" key="1">
    <source>
        <dbReference type="ARBA" id="ARBA00004141"/>
    </source>
</evidence>
<comment type="subcellular location">
    <subcellularLocation>
        <location evidence="1">Membrane</location>
        <topology evidence="1">Multi-pass membrane protein</topology>
    </subcellularLocation>
</comment>
<evidence type="ECO:0000313" key="5">
    <source>
        <dbReference type="EnsemblMetazoa" id="ASTEI06691-PA"/>
    </source>
</evidence>
<dbReference type="VEuPathDB" id="VectorBase:ASTEI20_042302"/>
<dbReference type="GO" id="GO:0015267">
    <property type="term" value="F:channel activity"/>
    <property type="evidence" value="ECO:0007669"/>
    <property type="project" value="InterPro"/>
</dbReference>
<keyword evidence="3" id="KW-1133">Transmembrane helix</keyword>
<name>A0A182YE05_ANOST</name>
<dbReference type="SUPFAM" id="SSF81338">
    <property type="entry name" value="Aquaporin-like"/>
    <property type="match status" value="3"/>
</dbReference>
<dbReference type="InterPro" id="IPR023271">
    <property type="entry name" value="Aquaporin-like"/>
</dbReference>
<keyword evidence="6" id="KW-1185">Reference proteome</keyword>
<dbReference type="Pfam" id="PF00230">
    <property type="entry name" value="MIP"/>
    <property type="match status" value="3"/>
</dbReference>
<dbReference type="InterPro" id="IPR000425">
    <property type="entry name" value="MIP"/>
</dbReference>
<reference evidence="5" key="2">
    <citation type="submission" date="2020-05" db="UniProtKB">
        <authorList>
            <consortium name="EnsemblMetazoa"/>
        </authorList>
    </citation>
    <scope>IDENTIFICATION</scope>
    <source>
        <strain evidence="5">Indian</strain>
    </source>
</reference>
<dbReference type="STRING" id="30069.A0A182YE05"/>
<dbReference type="PANTHER" id="PTHR19139:SF270">
    <property type="entry name" value="ENTOMOGLYCEROPORIN 1-RELATED"/>
    <property type="match status" value="1"/>
</dbReference>
<reference evidence="6" key="1">
    <citation type="journal article" date="2014" name="Genome Biol.">
        <title>Genome analysis of a major urban malaria vector mosquito, Anopheles stephensi.</title>
        <authorList>
            <person name="Jiang X."/>
            <person name="Peery A."/>
            <person name="Hall A.B."/>
            <person name="Sharma A."/>
            <person name="Chen X.G."/>
            <person name="Waterhouse R.M."/>
            <person name="Komissarov A."/>
            <person name="Riehle M.M."/>
            <person name="Shouche Y."/>
            <person name="Sharakhova M.V."/>
            <person name="Lawson D."/>
            <person name="Pakpour N."/>
            <person name="Arensburger P."/>
            <person name="Davidson V.L."/>
            <person name="Eiglmeier K."/>
            <person name="Emrich S."/>
            <person name="George P."/>
            <person name="Kennedy R.C."/>
            <person name="Mane S.P."/>
            <person name="Maslen G."/>
            <person name="Oringanje C."/>
            <person name="Qi Y."/>
            <person name="Settlage R."/>
            <person name="Tojo M."/>
            <person name="Tubio J.M."/>
            <person name="Unger M.F."/>
            <person name="Wang B."/>
            <person name="Vernick K.D."/>
            <person name="Ribeiro J.M."/>
            <person name="James A.A."/>
            <person name="Michel K."/>
            <person name="Riehle M.A."/>
            <person name="Luckhart S."/>
            <person name="Sharakhov I.V."/>
            <person name="Tu Z."/>
        </authorList>
    </citation>
    <scope>NUCLEOTIDE SEQUENCE [LARGE SCALE GENOMIC DNA]</scope>
    <source>
        <strain evidence="6">Indian</strain>
    </source>
</reference>
<dbReference type="PRINTS" id="PR00783">
    <property type="entry name" value="MINTRINSICP"/>
</dbReference>
<dbReference type="VEuPathDB" id="VectorBase:ASTEI20_046128"/>
<protein>
    <submittedName>
        <fullName evidence="5">Uncharacterized protein</fullName>
    </submittedName>
</protein>
<dbReference type="OMA" id="QAISFRQ"/>
<dbReference type="GO" id="GO:0005886">
    <property type="term" value="C:plasma membrane"/>
    <property type="evidence" value="ECO:0007669"/>
    <property type="project" value="TreeGrafter"/>
</dbReference>
<proteinExistence type="predicted"/>
<dbReference type="VEuPathDB" id="VectorBase:ASTE016030"/>
<evidence type="ECO:0000256" key="3">
    <source>
        <dbReference type="ARBA" id="ARBA00022989"/>
    </source>
</evidence>
<dbReference type="Gene3D" id="1.20.1080.10">
    <property type="entry name" value="Glycerol uptake facilitator protein"/>
    <property type="match status" value="3"/>
</dbReference>
<sequence>MLLFGGCMAGLDGFDNVTSNLSRGITFGMVVMMAFITFSATSGAIINPVVSLAAYIYGTLSFPLMLLYIVAQFAGALCGYGLLRAVTPWQYYLQALELGDGHCVTVPHASLSSGMALAVEILLTGILVWTNCGVWDPRNKKDSDSVPIKFAFLIAGLSIAGGPITGASMNPARTLAPAIWNHSYEGLWIYFAGPTVGSILMVTTYRYIFWQDAKPSAELTNTSSFEALIKFLGEFFGTGTLMFLGCMGCLDGFDNVTTNFSRGVIFGFTVMVVILTFGVVSGAHINPVVSIAAYIYGDLSYMMMLVYFVAQFTGALCGYGLLVGVAPQAYFDQALVAGHGSCVTAPHASLTTGAALAIEFIVTGILIWACCGVWDPRNAKHQDSVPVKFALLVAAISVAAGPATGASMNPARTLAPCVWNNSYHKIWASTMKKSTLDNISVFLAELIGTGLLVMLGCMGCVSGLGHTPSHFELCINFGLIVMIIVQVFGCVSGSHLNPAVTAAAWVYELVSTKMALAYVAAQCIGAFMGYGILKLLTPVAVFTDALEKGAGFCVTQPNSAITSMQAVGIEFVATMVLVLVCCGVWDPRNAKHHDSVALKFGFTVGALAVAAGPYTGASMNPARSLGPVLWNGVYNAHWIYWVGPLGAAFLTAFAYKAVFRREAPVEQLNHELAALNTDKSNA</sequence>
<evidence type="ECO:0000256" key="4">
    <source>
        <dbReference type="ARBA" id="ARBA00023136"/>
    </source>
</evidence>
<dbReference type="Proteomes" id="UP000076408">
    <property type="component" value="Unassembled WGS sequence"/>
</dbReference>
<keyword evidence="2" id="KW-0812">Transmembrane</keyword>